<dbReference type="GO" id="GO:0005992">
    <property type="term" value="P:trehalose biosynthetic process"/>
    <property type="evidence" value="ECO:0007669"/>
    <property type="project" value="InterPro"/>
</dbReference>
<accession>A0AAX4JCY1</accession>
<dbReference type="Gene3D" id="3.40.50.1000">
    <property type="entry name" value="HAD superfamily/HAD-like"/>
    <property type="match status" value="1"/>
</dbReference>
<dbReference type="KEGG" id="vnx:VNE69_06128"/>
<dbReference type="EMBL" id="CP142731">
    <property type="protein sequence ID" value="WUR03809.1"/>
    <property type="molecule type" value="Genomic_DNA"/>
</dbReference>
<organism evidence="2 3">
    <name type="scientific">Vairimorpha necatrix</name>
    <dbReference type="NCBI Taxonomy" id="6039"/>
    <lineage>
        <taxon>Eukaryota</taxon>
        <taxon>Fungi</taxon>
        <taxon>Fungi incertae sedis</taxon>
        <taxon>Microsporidia</taxon>
        <taxon>Nosematidae</taxon>
        <taxon>Vairimorpha</taxon>
    </lineage>
</organism>
<protein>
    <submittedName>
        <fullName evidence="2">Trehalose 6-phosphate phosphatase</fullName>
    </submittedName>
</protein>
<proteinExistence type="inferred from homology"/>
<dbReference type="GeneID" id="90541625"/>
<dbReference type="GO" id="GO:0003825">
    <property type="term" value="F:alpha,alpha-trehalose-phosphate synthase (UDP-forming) activity"/>
    <property type="evidence" value="ECO:0007669"/>
    <property type="project" value="TreeGrafter"/>
</dbReference>
<dbReference type="InterPro" id="IPR036412">
    <property type="entry name" value="HAD-like_sf"/>
</dbReference>
<dbReference type="SUPFAM" id="SSF53756">
    <property type="entry name" value="UDP-Glycosyltransferase/glycogen phosphorylase"/>
    <property type="match status" value="1"/>
</dbReference>
<keyword evidence="3" id="KW-1185">Reference proteome</keyword>
<reference evidence="2" key="1">
    <citation type="journal article" date="2024" name="BMC Genomics">
        <title>Functional annotation of a divergent genome using sequence and structure-based similarity.</title>
        <authorList>
            <person name="Svedberg D."/>
            <person name="Winiger R.R."/>
            <person name="Berg A."/>
            <person name="Sharma H."/>
            <person name="Tellgren-Roth C."/>
            <person name="Debrunner-Vossbrinck B.A."/>
            <person name="Vossbrinck C.R."/>
            <person name="Barandun J."/>
        </authorList>
    </citation>
    <scope>NUCLEOTIDE SEQUENCE</scope>
    <source>
        <strain evidence="2">Illinois isolate</strain>
    </source>
</reference>
<dbReference type="RefSeq" id="XP_065329954.1">
    <property type="nucleotide sequence ID" value="XM_065473882.1"/>
</dbReference>
<dbReference type="InterPro" id="IPR001830">
    <property type="entry name" value="Glyco_trans_20"/>
</dbReference>
<dbReference type="AlphaFoldDB" id="A0AAX4JCY1"/>
<dbReference type="PANTHER" id="PTHR10788">
    <property type="entry name" value="TREHALOSE-6-PHOSPHATE SYNTHASE"/>
    <property type="match status" value="1"/>
</dbReference>
<dbReference type="InterPro" id="IPR003337">
    <property type="entry name" value="Trehalose_PPase"/>
</dbReference>
<comment type="similarity">
    <text evidence="1">In the N-terminal section; belongs to the glycosyltransferase 20 family.</text>
</comment>
<dbReference type="NCBIfam" id="TIGR00685">
    <property type="entry name" value="T6PP"/>
    <property type="match status" value="1"/>
</dbReference>
<dbReference type="SUPFAM" id="SSF56784">
    <property type="entry name" value="HAD-like"/>
    <property type="match status" value="1"/>
</dbReference>
<sequence>MTTYILNKNLIYYASRLNKKDSHAALFGTQFKTSDTANKSSKIDVQYEKTSDEIKLYLKPRCFIENYIYNQNFIYVGALETDWTITESDHEYIKKLCKKNNIIPIFDTPGEYGTMISDILNSDTFNYIHSNLNHSEIYKKYCQFNEQVKNEIGTINDTDVVWAQDYNFIHVLKEYKNTILTVKNFNDLWKCIPFYKLLLDDILEVKSLHFKCENDIKNFEIFVSYTYFPECKKLPNINCQLIGIDKNFIDKIQNSKIQLEKNTILVPYESLYHLICLDKFINKYNIHLKIYLLNISNKKIGQDVLNYLNYLRLKTDVEIVTPETDEEFLHVVSSCQIGFYKSIDEYMKYFGRHVIKNSVYDYDNVADEIYKKLHYIDDQEYKISDINDDIPKILDFIRSDEEIEYKKQVVELPNKNMKIKKQIILNTDESKENTNPSRVVEPTQSNPTQVHIKDLLLDNFSAIILDYDGTLVPLTNKPDECYLSEDTKQTLLELNKRIKVVIVTGRKKEDMDKFIPKELEVFSEHCAFTRKDEKWSTLSSNINFELELRIANFYKERTPGSSVEIKSNGFVFHYRNCDPILGTLQAQKLYTDLIKISPYIKLGKKIIEYKVGSKNDIFKYYKENLIICGDDVTDEDMFDESKGVTIRVGYCENSKAEYYVKDVNEMVSFLKHLI</sequence>
<evidence type="ECO:0000313" key="2">
    <source>
        <dbReference type="EMBL" id="WUR03809.1"/>
    </source>
</evidence>
<dbReference type="GO" id="GO:0004805">
    <property type="term" value="F:trehalose-phosphatase activity"/>
    <property type="evidence" value="ECO:0007669"/>
    <property type="project" value="TreeGrafter"/>
</dbReference>
<dbReference type="GO" id="GO:0005829">
    <property type="term" value="C:cytosol"/>
    <property type="evidence" value="ECO:0007669"/>
    <property type="project" value="TreeGrafter"/>
</dbReference>
<evidence type="ECO:0000256" key="1">
    <source>
        <dbReference type="ARBA" id="ARBA00005409"/>
    </source>
</evidence>
<dbReference type="Pfam" id="PF02358">
    <property type="entry name" value="Trehalose_PPase"/>
    <property type="match status" value="1"/>
</dbReference>
<dbReference type="Proteomes" id="UP001334084">
    <property type="component" value="Chromosome 6"/>
</dbReference>
<evidence type="ECO:0000313" key="3">
    <source>
        <dbReference type="Proteomes" id="UP001334084"/>
    </source>
</evidence>
<dbReference type="PANTHER" id="PTHR10788:SF106">
    <property type="entry name" value="BCDNA.GH08860"/>
    <property type="match status" value="1"/>
</dbReference>
<dbReference type="Gene3D" id="3.30.70.1020">
    <property type="entry name" value="Trehalose-6-phosphate phosphatase related protein, domain 2"/>
    <property type="match status" value="1"/>
</dbReference>
<dbReference type="InterPro" id="IPR023214">
    <property type="entry name" value="HAD_sf"/>
</dbReference>
<dbReference type="Gene3D" id="3.40.50.2000">
    <property type="entry name" value="Glycogen Phosphorylase B"/>
    <property type="match status" value="1"/>
</dbReference>
<gene>
    <name evidence="2" type="ORF">VNE69_06128</name>
</gene>
<name>A0AAX4JCY1_9MICR</name>